<dbReference type="EMBL" id="CAADIO010000004">
    <property type="protein sequence ID" value="VFR81216.1"/>
    <property type="molecule type" value="Genomic_DNA"/>
</dbReference>
<reference evidence="1" key="1">
    <citation type="submission" date="2019-03" db="EMBL/GenBank/DDBJ databases">
        <authorList>
            <person name="Danneels B."/>
        </authorList>
    </citation>
    <scope>NUCLEOTIDE SEQUENCE</scope>
</reference>
<sequence length="59" mass="5913">MPLCTIVSSCLSSSSIVPAWAGGLSAHLTAMVKNSPSGRFPFSSAKISSAGAQAALSSW</sequence>
<evidence type="ECO:0000313" key="1">
    <source>
        <dbReference type="EMBL" id="VFR81216.1"/>
    </source>
</evidence>
<proteinExistence type="predicted"/>
<protein>
    <submittedName>
        <fullName evidence="1">Uncharacterized protein</fullName>
    </submittedName>
</protein>
<gene>
    <name evidence="1" type="ORF">RAN3_2540</name>
</gene>
<accession>A0A484U3G4</accession>
<dbReference type="AlphaFoldDB" id="A0A484U3G4"/>
<name>A0A484U3G4_9ZZZZ</name>
<organism evidence="1">
    <name type="scientific">plant metagenome</name>
    <dbReference type="NCBI Taxonomy" id="1297885"/>
    <lineage>
        <taxon>unclassified sequences</taxon>
        <taxon>metagenomes</taxon>
        <taxon>organismal metagenomes</taxon>
    </lineage>
</organism>